<keyword evidence="5 7" id="KW-0472">Membrane</keyword>
<keyword evidence="3 7" id="KW-0812">Transmembrane</keyword>
<evidence type="ECO:0000256" key="6">
    <source>
        <dbReference type="ARBA" id="ARBA00038076"/>
    </source>
</evidence>
<reference evidence="9 10" key="1">
    <citation type="submission" date="2019-01" db="EMBL/GenBank/DDBJ databases">
        <authorList>
            <consortium name="Pathogen Informatics"/>
        </authorList>
    </citation>
    <scope>NUCLEOTIDE SEQUENCE [LARGE SCALE GENOMIC DNA]</scope>
    <source>
        <strain evidence="9 10">NCTC10118</strain>
    </source>
</reference>
<feature type="transmembrane region" description="Helical" evidence="7">
    <location>
        <begin position="1781"/>
        <end position="1802"/>
    </location>
</feature>
<feature type="domain" description="ABC3 transporter permease C-terminal" evidence="8">
    <location>
        <begin position="1781"/>
        <end position="1901"/>
    </location>
</feature>
<keyword evidence="4 7" id="KW-1133">Transmembrane helix</keyword>
<evidence type="ECO:0000256" key="2">
    <source>
        <dbReference type="ARBA" id="ARBA00022475"/>
    </source>
</evidence>
<feature type="transmembrane region" description="Helical" evidence="7">
    <location>
        <begin position="1945"/>
        <end position="1966"/>
    </location>
</feature>
<evidence type="ECO:0000256" key="1">
    <source>
        <dbReference type="ARBA" id="ARBA00004651"/>
    </source>
</evidence>
<dbReference type="PANTHER" id="PTHR30572">
    <property type="entry name" value="MEMBRANE COMPONENT OF TRANSPORTER-RELATED"/>
    <property type="match status" value="1"/>
</dbReference>
<evidence type="ECO:0000256" key="7">
    <source>
        <dbReference type="SAM" id="Phobius"/>
    </source>
</evidence>
<dbReference type="OrthoDB" id="403889at2"/>
<feature type="transmembrane region" description="Helical" evidence="7">
    <location>
        <begin position="1823"/>
        <end position="1854"/>
    </location>
</feature>
<evidence type="ECO:0000313" key="10">
    <source>
        <dbReference type="Proteomes" id="UP000289952"/>
    </source>
</evidence>
<evidence type="ECO:0000313" key="9">
    <source>
        <dbReference type="EMBL" id="VEU63455.1"/>
    </source>
</evidence>
<feature type="transmembrane region" description="Helical" evidence="7">
    <location>
        <begin position="2524"/>
        <end position="2549"/>
    </location>
</feature>
<feature type="transmembrane region" description="Helical" evidence="7">
    <location>
        <begin position="1874"/>
        <end position="1894"/>
    </location>
</feature>
<dbReference type="GO" id="GO:0022857">
    <property type="term" value="F:transmembrane transporter activity"/>
    <property type="evidence" value="ECO:0007669"/>
    <property type="project" value="TreeGrafter"/>
</dbReference>
<dbReference type="InterPro" id="IPR003838">
    <property type="entry name" value="ABC3_permease_C"/>
</dbReference>
<dbReference type="EMBL" id="LR214972">
    <property type="protein sequence ID" value="VEU63455.1"/>
    <property type="molecule type" value="Genomic_DNA"/>
</dbReference>
<comment type="similarity">
    <text evidence="6">Belongs to the ABC-4 integral membrane protein family.</text>
</comment>
<protein>
    <submittedName>
        <fullName evidence="9">Uncharacterized ABC transporter permease MG468 homolog</fullName>
    </submittedName>
</protein>
<dbReference type="PANTHER" id="PTHR30572:SF4">
    <property type="entry name" value="ABC TRANSPORTER PERMEASE YTRF"/>
    <property type="match status" value="1"/>
</dbReference>
<feature type="domain" description="ABC3 transporter permease C-terminal" evidence="8">
    <location>
        <begin position="2528"/>
        <end position="2645"/>
    </location>
</feature>
<evidence type="ECO:0000259" key="8">
    <source>
        <dbReference type="Pfam" id="PF02687"/>
    </source>
</evidence>
<proteinExistence type="inferred from homology"/>
<evidence type="ECO:0000256" key="5">
    <source>
        <dbReference type="ARBA" id="ARBA00023136"/>
    </source>
</evidence>
<organism evidence="9 10">
    <name type="scientific">Mycoplasmopsis bovirhinis</name>
    <dbReference type="NCBI Taxonomy" id="29553"/>
    <lineage>
        <taxon>Bacteria</taxon>
        <taxon>Bacillati</taxon>
        <taxon>Mycoplasmatota</taxon>
        <taxon>Mycoplasmoidales</taxon>
        <taxon>Metamycoplasmataceae</taxon>
        <taxon>Mycoplasmopsis</taxon>
    </lineage>
</organism>
<keyword evidence="10" id="KW-1185">Reference proteome</keyword>
<comment type="subcellular location">
    <subcellularLocation>
        <location evidence="1">Cell membrane</location>
        <topology evidence="1">Multi-pass membrane protein</topology>
    </subcellularLocation>
</comment>
<accession>A0A449AES6</accession>
<feature type="transmembrane region" description="Helical" evidence="7">
    <location>
        <begin position="2570"/>
        <end position="2603"/>
    </location>
</feature>
<sequence>MWNLFKEVWRSLFKNKVTVGGLTLLIFLTSGIFTFLHGTSKTMQNQFFRYQQQSKGHDLTVDLNLPINGNTYNNGYFINGLSNDDGHEGYNQPLRYLTQNYLESSNILNFNKITENYLPLNYFIDKEEYKNRYISRSDFLDLYNTSYNDAGQGELLTLDFSKNQKYFKLKRNISLPTYIKDANIFTKEKTKTLIDKNKIFWFDKKYTLKDIGYITNTESNEVYISQLSTLFINPYNNLMTFDLLQGKEWENDKGVLKITGLELAKILGLTNIENKNFVYKVNRNISSKLINYNENEDISSLSVKQLNDSLTYNDLFGAEDKEVTSSGKITFQANASYTIPIEWAYLKTKTTYFERKLYETTYVGDNQNKWSGTYKSFMENLINVHGQIPEEYAKFSFWEKNIINEYRPYVLEGNNSILGNVSERSEEKNLLSFEEVQNTELKIAEATLQPSGINYNNFYYDGYKKIIQIEGYQNLDSKIYLNLTNKNIANDTLIKIRAGALKITKQNIYQYIANKVSKNNIGIRQTITIDSFNNGEGKKVYHFVNTGDQNNSIYGIENNINKLMNEGLYPSLNKQEDDLNDYFTTHEIDPYVAAMLLLQSSYNILPHEEYIKTDFDYDRIEYTDSETGTVTQFKRVKIYRLAHYKNDRTLDASEYNIFANLGIMIKGEAEFVVVAPVYNEVKEIVLWKNVKLNSNPNGIILNSQLSNWLTTNKLTLKAYLPKNKYVRETPDFSHTVYVPFVFRGPDVEVVNQALNENSLDLGINRLWKSIINTDLYKKGFLNEEQLLVLISSLKKTFDKNNFAATFSSGSINYAVLPKIILDGLYEVSNHPSGDYIKSILVSVFNKILALLVNYPTQEAKNQYLAQNIDNLFAFVSLLMGNKIIDYEVISSLLKVSKDLDEFLIIIRDIISAFNFKKIFGYTNDFFNNDYGKETVINGKNYRRSLSSYDIFMAIVNGIEYPILRDSLLRLLDNIHIDHLTNWKDANNPLKGILKLLPFGVKELIPQINGYKNDSKNKYKNLIDGIKFFIRNFDYDIFLETLKEEVEVETFSTDSQEYNKLLESHVNIRKDVLLTKLDSKKIIYALFKAFFNTPGSNKRVKDELIKMLNLSSKGSNIQIAQGKYLTIPDSDPDKLDFFDLIQLLLVSPKSGYTEVSQTSEQRLNTLQRVKKIIQDIDANNGKLTKAIFENLNPNFLKEYFEISDVNNLERDKSKILTKLNEWKIIIESFDLKNAGSIDTIHRSFASLNNWFIKLQPQPNSSFLNIVLNRLLSKLTGSTYTEFSYLKDIYPIIKIWLEIFNQNKDYNKALAFANELLEIANKQEIINSFNSFDLFQPASLNIAGYEETGFGVTRSLANPAAMRDLFFAKNQVGIYQNKYLKNLVVKYPEFANFLESYSYQITQSFSYIAAANKDFLVESGETFSHTNAFSSYLSILINSHLKNHAFRNNLKTLTKLFNSDYSSFSLDFLGISDAILNNVLRNMFPQLIVWTFTDTHSKKQDEEAYSNIASFIHNKLFNFETLIRNKGNFMNFLSRFDDSGKESPYLENDFSFKIAIDDNIFTKLADLVKESPERYTFFGMNLADILFASINSITGLTPVNNVLIFNKSSSYVAKVNYAFLTQNKKEIYTGVVPDDPIQATLLLNSLDEKYLLNINGSKYIIIGEDMTYDYFYPVLDENNLQVNTKDQAIVYVNNTGFDRIRQSYRGTVVKEYLTVKENKKLNNQSLRELKAEIEAYVQTQITDVTNLQRTFLTSELDGINPERSLRVNTIKKLINSVSTTSNFILTTLVILITISITFIIKRYISNKNKVIGILIAQGYTPLQIALSLSIFSFFTIIVGGLFGYISGFVLSGYGLVILSNYWVIPIQTLTFEPLSLVISLVLPLLGMAILIIFIALRSLRYKSIDLMSGITEVNIGELYNKLMLKTEKQRITTKFGISLIYNSFWKLFSFAISVILASITAIIGFSTFGTFEKAINQTYENRKFNYKLDLATPTKEGGLYNPFTSEDLDKTLYVPIGDIRELNQYQPDYFKPGASSVVNLNDPKTNLPKNGNPTDFHPHVITQFSVNLKIDSSVSIDPFEIIYNSLPDSQKSRIMQLRDNVGFALTKHQQGVAFTKITKNGVEVDSNTIDINQTYKNGVRAFFQYIPNKEKIINGKFWYVVYNEQEGNWEHKVITTNSYRDQYREFLVKGYKWMEANTSVRDYYVSFNGLVFNKSTNETYTYLESNYNKEDIKLYGYQSNSKQIHVKTASGKNLLTAIDNAFRSSGSNINKQIPLIINNVTKQKFNLEKGSVIKLSFKNKVNRLTKNIEEKLGKSSLEDTVNDLKKTYQFYVYDINPTFINNEFIIPKAAADQIIGFDELYKAKLEKTKDNLPEGFNEHHYKFNGILSTDEFPIQLMLSTGLYSPSGFFGAVESFNIDNTSIREKKYFFDALFGNFEVNNNLQVEGVMKQLGASNQDIAKFLKPSYDPLRDSILEIYNEAKESPDLHIKEFAKLFNEQLAIPNAYSVESKTIEVGFTLSIGKTVQIIVTIISSFAFVISIIILIIVSTILIGENERNIAIWSILGYSNKEKLKMFFGIYIPFIIISLLLSFPIAYGFIAIFTGFLASSASLSIPLTISWLNVLSTVIVVFGVFILTSALSWINLNKIKAIDLLKEK</sequence>
<feature type="transmembrane region" description="Helical" evidence="7">
    <location>
        <begin position="2615"/>
        <end position="2642"/>
    </location>
</feature>
<evidence type="ECO:0000256" key="3">
    <source>
        <dbReference type="ARBA" id="ARBA00022692"/>
    </source>
</evidence>
<dbReference type="InterPro" id="IPR050250">
    <property type="entry name" value="Macrolide_Exporter_MacB"/>
</dbReference>
<keyword evidence="2" id="KW-1003">Cell membrane</keyword>
<gene>
    <name evidence="9" type="ORF">NCTC10118_00477</name>
</gene>
<dbReference type="GO" id="GO:0005886">
    <property type="term" value="C:plasma membrane"/>
    <property type="evidence" value="ECO:0007669"/>
    <property type="project" value="UniProtKB-SubCell"/>
</dbReference>
<dbReference type="Proteomes" id="UP000289952">
    <property type="component" value="Chromosome"/>
</dbReference>
<dbReference type="Pfam" id="PF02687">
    <property type="entry name" value="FtsX"/>
    <property type="match status" value="2"/>
</dbReference>
<name>A0A449AES6_9BACT</name>
<dbReference type="RefSeq" id="WP_129621645.1">
    <property type="nucleotide sequence ID" value="NZ_LR214972.1"/>
</dbReference>
<evidence type="ECO:0000256" key="4">
    <source>
        <dbReference type="ARBA" id="ARBA00022989"/>
    </source>
</evidence>